<keyword evidence="3" id="KW-0862">Zinc</keyword>
<dbReference type="InterPro" id="IPR006913">
    <property type="entry name" value="CENP-V/GFA"/>
</dbReference>
<dbReference type="AlphaFoldDB" id="A0A6G1IKQ5"/>
<dbReference type="Pfam" id="PF04828">
    <property type="entry name" value="GFA"/>
    <property type="match status" value="1"/>
</dbReference>
<evidence type="ECO:0000256" key="2">
    <source>
        <dbReference type="ARBA" id="ARBA00022723"/>
    </source>
</evidence>
<dbReference type="Gene3D" id="3.90.1590.10">
    <property type="entry name" value="glutathione-dependent formaldehyde- activating enzyme (gfa)"/>
    <property type="match status" value="1"/>
</dbReference>
<gene>
    <name evidence="6" type="ORF">K458DRAFT_423018</name>
</gene>
<evidence type="ECO:0000256" key="4">
    <source>
        <dbReference type="ARBA" id="ARBA00023239"/>
    </source>
</evidence>
<evidence type="ECO:0000256" key="3">
    <source>
        <dbReference type="ARBA" id="ARBA00022833"/>
    </source>
</evidence>
<dbReference type="GO" id="GO:0016846">
    <property type="term" value="F:carbon-sulfur lyase activity"/>
    <property type="evidence" value="ECO:0007669"/>
    <property type="project" value="InterPro"/>
</dbReference>
<reference evidence="6" key="1">
    <citation type="journal article" date="2020" name="Stud. Mycol.">
        <title>101 Dothideomycetes genomes: a test case for predicting lifestyles and emergence of pathogens.</title>
        <authorList>
            <person name="Haridas S."/>
            <person name="Albert R."/>
            <person name="Binder M."/>
            <person name="Bloem J."/>
            <person name="Labutti K."/>
            <person name="Salamov A."/>
            <person name="Andreopoulos B."/>
            <person name="Baker S."/>
            <person name="Barry K."/>
            <person name="Bills G."/>
            <person name="Bluhm B."/>
            <person name="Cannon C."/>
            <person name="Castanera R."/>
            <person name="Culley D."/>
            <person name="Daum C."/>
            <person name="Ezra D."/>
            <person name="Gonzalez J."/>
            <person name="Henrissat B."/>
            <person name="Kuo A."/>
            <person name="Liang C."/>
            <person name="Lipzen A."/>
            <person name="Lutzoni F."/>
            <person name="Magnuson J."/>
            <person name="Mondo S."/>
            <person name="Nolan M."/>
            <person name="Ohm R."/>
            <person name="Pangilinan J."/>
            <person name="Park H.-J."/>
            <person name="Ramirez L."/>
            <person name="Alfaro M."/>
            <person name="Sun H."/>
            <person name="Tritt A."/>
            <person name="Yoshinaga Y."/>
            <person name="Zwiers L.-H."/>
            <person name="Turgeon B."/>
            <person name="Goodwin S."/>
            <person name="Spatafora J."/>
            <person name="Crous P."/>
            <person name="Grigoriev I."/>
        </authorList>
    </citation>
    <scope>NUCLEOTIDE SEQUENCE</scope>
    <source>
        <strain evidence="6">CBS 122367</strain>
    </source>
</reference>
<dbReference type="PROSITE" id="PS51891">
    <property type="entry name" value="CENP_V_GFA"/>
    <property type="match status" value="1"/>
</dbReference>
<dbReference type="Proteomes" id="UP000799291">
    <property type="component" value="Unassembled WGS sequence"/>
</dbReference>
<dbReference type="InterPro" id="IPR011057">
    <property type="entry name" value="Mss4-like_sf"/>
</dbReference>
<dbReference type="OrthoDB" id="2212170at2759"/>
<dbReference type="PANTHER" id="PTHR33337:SF40">
    <property type="entry name" value="CENP-V_GFA DOMAIN-CONTAINING PROTEIN-RELATED"/>
    <property type="match status" value="1"/>
</dbReference>
<evidence type="ECO:0000256" key="1">
    <source>
        <dbReference type="ARBA" id="ARBA00005495"/>
    </source>
</evidence>
<organism evidence="6 7">
    <name type="scientific">Lentithecium fluviatile CBS 122367</name>
    <dbReference type="NCBI Taxonomy" id="1168545"/>
    <lineage>
        <taxon>Eukaryota</taxon>
        <taxon>Fungi</taxon>
        <taxon>Dikarya</taxon>
        <taxon>Ascomycota</taxon>
        <taxon>Pezizomycotina</taxon>
        <taxon>Dothideomycetes</taxon>
        <taxon>Pleosporomycetidae</taxon>
        <taxon>Pleosporales</taxon>
        <taxon>Massarineae</taxon>
        <taxon>Lentitheciaceae</taxon>
        <taxon>Lentithecium</taxon>
    </lineage>
</organism>
<sequence length="127" mass="13660">MAEGRCNCGSIRVSIPALPEQSAICYCANCKRAGSSSFSLVYLLNKSDVHIKDPNGALKNYQDKDTKSGNTLTRQFCANCGSPIASLMGPEVPKIILKAGLFDNNPAPGHAVFEEDRPEWLSITRAG</sequence>
<name>A0A6G1IKQ5_9PLEO</name>
<protein>
    <recommendedName>
        <fullName evidence="5">CENP-V/GFA domain-containing protein</fullName>
    </recommendedName>
</protein>
<evidence type="ECO:0000313" key="6">
    <source>
        <dbReference type="EMBL" id="KAF2678570.1"/>
    </source>
</evidence>
<dbReference type="EMBL" id="MU005611">
    <property type="protein sequence ID" value="KAF2678570.1"/>
    <property type="molecule type" value="Genomic_DNA"/>
</dbReference>
<keyword evidence="2" id="KW-0479">Metal-binding</keyword>
<dbReference type="GO" id="GO:0046872">
    <property type="term" value="F:metal ion binding"/>
    <property type="evidence" value="ECO:0007669"/>
    <property type="project" value="UniProtKB-KW"/>
</dbReference>
<accession>A0A6G1IKQ5</accession>
<dbReference type="PANTHER" id="PTHR33337">
    <property type="entry name" value="GFA DOMAIN-CONTAINING PROTEIN"/>
    <property type="match status" value="1"/>
</dbReference>
<dbReference type="SUPFAM" id="SSF51316">
    <property type="entry name" value="Mss4-like"/>
    <property type="match status" value="1"/>
</dbReference>
<evidence type="ECO:0000259" key="5">
    <source>
        <dbReference type="PROSITE" id="PS51891"/>
    </source>
</evidence>
<feature type="domain" description="CENP-V/GFA" evidence="5">
    <location>
        <begin position="2"/>
        <end position="121"/>
    </location>
</feature>
<proteinExistence type="inferred from homology"/>
<evidence type="ECO:0000313" key="7">
    <source>
        <dbReference type="Proteomes" id="UP000799291"/>
    </source>
</evidence>
<comment type="similarity">
    <text evidence="1">Belongs to the Gfa family.</text>
</comment>
<keyword evidence="4" id="KW-0456">Lyase</keyword>
<keyword evidence="7" id="KW-1185">Reference proteome</keyword>